<dbReference type="OrthoDB" id="799853at2"/>
<name>A0A2S7IIE6_9BACT</name>
<evidence type="ECO:0000256" key="1">
    <source>
        <dbReference type="ARBA" id="ARBA00022553"/>
    </source>
</evidence>
<reference evidence="4" key="1">
    <citation type="submission" date="2018-02" db="EMBL/GenBank/DDBJ databases">
        <title>Genome sequencing of Solimonas sp. HR-BB.</title>
        <authorList>
            <person name="Lee Y."/>
            <person name="Jeon C.O."/>
        </authorList>
    </citation>
    <scope>NUCLEOTIDE SEQUENCE [LARGE SCALE GENOMIC DNA]</scope>
    <source>
        <strain evidence="4">HR-U</strain>
    </source>
</reference>
<evidence type="ECO:0000313" key="4">
    <source>
        <dbReference type="Proteomes" id="UP000239590"/>
    </source>
</evidence>
<dbReference type="GO" id="GO:0000155">
    <property type="term" value="F:phosphorelay sensor kinase activity"/>
    <property type="evidence" value="ECO:0007669"/>
    <property type="project" value="TreeGrafter"/>
</dbReference>
<keyword evidence="1" id="KW-0597">Phosphoprotein</keyword>
<dbReference type="PROSITE" id="PS51257">
    <property type="entry name" value="PROKAR_LIPOPROTEIN"/>
    <property type="match status" value="1"/>
</dbReference>
<evidence type="ECO:0000313" key="3">
    <source>
        <dbReference type="EMBL" id="PQA55732.1"/>
    </source>
</evidence>
<dbReference type="SUPFAM" id="SSF63829">
    <property type="entry name" value="Calcium-dependent phosphotriesterase"/>
    <property type="match status" value="1"/>
</dbReference>
<dbReference type="Proteomes" id="UP000239590">
    <property type="component" value="Unassembled WGS sequence"/>
</dbReference>
<dbReference type="EMBL" id="PTRA01000004">
    <property type="protein sequence ID" value="PQA55732.1"/>
    <property type="molecule type" value="Genomic_DNA"/>
</dbReference>
<dbReference type="PANTHER" id="PTHR43547">
    <property type="entry name" value="TWO-COMPONENT HISTIDINE KINASE"/>
    <property type="match status" value="1"/>
</dbReference>
<dbReference type="InterPro" id="IPR011110">
    <property type="entry name" value="Reg_prop"/>
</dbReference>
<dbReference type="PANTHER" id="PTHR43547:SF2">
    <property type="entry name" value="HYBRID SIGNAL TRANSDUCTION HISTIDINE KINASE C"/>
    <property type="match status" value="1"/>
</dbReference>
<dbReference type="AlphaFoldDB" id="A0A2S7IIE6"/>
<dbReference type="Pfam" id="PF07494">
    <property type="entry name" value="Reg_prop"/>
    <property type="match status" value="4"/>
</dbReference>
<keyword evidence="4" id="KW-1185">Reference proteome</keyword>
<protein>
    <submittedName>
        <fullName evidence="3">Histidine kinase</fullName>
    </submittedName>
</protein>
<feature type="chain" id="PRO_5015689745" evidence="2">
    <location>
        <begin position="21"/>
        <end position="364"/>
    </location>
</feature>
<dbReference type="Gene3D" id="2.130.10.10">
    <property type="entry name" value="YVTN repeat-like/Quinoprotein amine dehydrogenase"/>
    <property type="match status" value="3"/>
</dbReference>
<organism evidence="3 4">
    <name type="scientific">Siphonobacter curvatus</name>
    <dbReference type="NCBI Taxonomy" id="2094562"/>
    <lineage>
        <taxon>Bacteria</taxon>
        <taxon>Pseudomonadati</taxon>
        <taxon>Bacteroidota</taxon>
        <taxon>Cytophagia</taxon>
        <taxon>Cytophagales</taxon>
        <taxon>Cytophagaceae</taxon>
        <taxon>Siphonobacter</taxon>
    </lineage>
</organism>
<dbReference type="InterPro" id="IPR015943">
    <property type="entry name" value="WD40/YVTN_repeat-like_dom_sf"/>
</dbReference>
<proteinExistence type="predicted"/>
<comment type="caution">
    <text evidence="3">The sequence shown here is derived from an EMBL/GenBank/DDBJ whole genome shotgun (WGS) entry which is preliminary data.</text>
</comment>
<keyword evidence="2" id="KW-0732">Signal</keyword>
<evidence type="ECO:0000256" key="2">
    <source>
        <dbReference type="SAM" id="SignalP"/>
    </source>
</evidence>
<gene>
    <name evidence="3" type="ORF">C5O19_19550</name>
</gene>
<keyword evidence="3" id="KW-0808">Transferase</keyword>
<feature type="signal peptide" evidence="2">
    <location>
        <begin position="1"/>
        <end position="20"/>
    </location>
</feature>
<sequence length="364" mass="40518">MHYSRVYALLLLAVFLISCGQNQRGVEGVKSETQDTVTAYGPTTMVRNVRKGSNGTILIAAARGGVFRYDSTRVVEKRFTNLTTRIGSHRFWDVLEDRQGNLWFASTDAGVYRFNGKSFQHFTTEEGLANNAVTSMYEDKAGILWFATGGGVSRYDPSQADGQSFRNFTTKEGLPNNNITTIMQDKTGKLWIGTRGEACFYDGKTFTVPRTKEGKAFTNVWGITEDRHGNIWFGATIIKAKKGATLVVSVGLWHYDGSTFTKINQRGASAIIEDRKGNLWTTGDVQPNGVGAWKLLRYDQKSLSNQKPTVTEIMSIEKMLCGILEAEDGSIWFGSIHGVYRYDGKTITDFKNKAGQDSLKKLQQ</sequence>
<keyword evidence="3" id="KW-0418">Kinase</keyword>
<accession>A0A2S7IIE6</accession>